<dbReference type="InterPro" id="IPR052022">
    <property type="entry name" value="26kDa_periplasmic_antigen"/>
</dbReference>
<dbReference type="RefSeq" id="WP_088002146.1">
    <property type="nucleotide sequence ID" value="NZ_BMHB01000003.1"/>
</dbReference>
<dbReference type="Proteomes" id="UP000626244">
    <property type="component" value="Unassembled WGS sequence"/>
</dbReference>
<keyword evidence="2" id="KW-1185">Reference proteome</keyword>
<protein>
    <recommendedName>
        <fullName evidence="3">DUF541 domain-containing protein</fullName>
    </recommendedName>
</protein>
<organism evidence="1 2">
    <name type="scientific">Gottfriedia solisilvae</name>
    <dbReference type="NCBI Taxonomy" id="1516104"/>
    <lineage>
        <taxon>Bacteria</taxon>
        <taxon>Bacillati</taxon>
        <taxon>Bacillota</taxon>
        <taxon>Bacilli</taxon>
        <taxon>Bacillales</taxon>
        <taxon>Bacillaceae</taxon>
        <taxon>Gottfriedia</taxon>
    </lineage>
</organism>
<dbReference type="PANTHER" id="PTHR34387:SF1">
    <property type="entry name" value="PERIPLASMIC IMMUNOGENIC PROTEIN"/>
    <property type="match status" value="1"/>
</dbReference>
<accession>A0A8J3F1V8</accession>
<dbReference type="Gene3D" id="3.30.110.170">
    <property type="entry name" value="Protein of unknown function (DUF541), domain 1"/>
    <property type="match status" value="1"/>
</dbReference>
<dbReference type="GO" id="GO:0006974">
    <property type="term" value="P:DNA damage response"/>
    <property type="evidence" value="ECO:0007669"/>
    <property type="project" value="TreeGrafter"/>
</dbReference>
<evidence type="ECO:0000313" key="1">
    <source>
        <dbReference type="EMBL" id="GGI17359.1"/>
    </source>
</evidence>
<dbReference type="OrthoDB" id="9785192at2"/>
<comment type="caution">
    <text evidence="1">The sequence shown here is derived from an EMBL/GenBank/DDBJ whole genome shotgun (WGS) entry which is preliminary data.</text>
</comment>
<sequence>MINIYSSVNSIPRNMGYSYSIPQYQRVYPTRHNNSVNNSIRVTGKGEVTVKPNQSSLLLGVIVDDMKVQNAQQQNAVISNQIIEALKNIGINQQDIETYSYSIDRIVDFQDSQEIFRGYRVSHIFKVIVKDIASVGKVIDVATENGANVVRNVSFEVSDPEPYYVEALQKATLNAKSKAESIAKSLGLTINSVPEWIVEESVQLLRPQYSMQTAVLSASTTPIQEGQIKISASVQALFNYISF</sequence>
<dbReference type="PANTHER" id="PTHR34387">
    <property type="entry name" value="SLR1258 PROTEIN"/>
    <property type="match status" value="1"/>
</dbReference>
<evidence type="ECO:0000313" key="2">
    <source>
        <dbReference type="Proteomes" id="UP000626244"/>
    </source>
</evidence>
<name>A0A8J3F1V8_9BACI</name>
<dbReference type="EMBL" id="BMHB01000003">
    <property type="protein sequence ID" value="GGI17359.1"/>
    <property type="molecule type" value="Genomic_DNA"/>
</dbReference>
<gene>
    <name evidence="1" type="ORF">GCM10007380_37550</name>
</gene>
<reference evidence="2" key="1">
    <citation type="journal article" date="2019" name="Int. J. Syst. Evol. Microbiol.">
        <title>The Global Catalogue of Microorganisms (GCM) 10K type strain sequencing project: providing services to taxonomists for standard genome sequencing and annotation.</title>
        <authorList>
            <consortium name="The Broad Institute Genomics Platform"/>
            <consortium name="The Broad Institute Genome Sequencing Center for Infectious Disease"/>
            <person name="Wu L."/>
            <person name="Ma J."/>
        </authorList>
    </citation>
    <scope>NUCLEOTIDE SEQUENCE [LARGE SCALE GENOMIC DNA]</scope>
    <source>
        <strain evidence="2">CGMCC 1.14993</strain>
    </source>
</reference>
<evidence type="ECO:0008006" key="3">
    <source>
        <dbReference type="Google" id="ProtNLM"/>
    </source>
</evidence>
<dbReference type="AlphaFoldDB" id="A0A8J3F1V8"/>
<dbReference type="Gene3D" id="3.30.70.2970">
    <property type="entry name" value="Protein of unknown function (DUF541), domain 2"/>
    <property type="match status" value="1"/>
</dbReference>
<dbReference type="InterPro" id="IPR007497">
    <property type="entry name" value="SIMPL/DUF541"/>
</dbReference>
<dbReference type="Pfam" id="PF04402">
    <property type="entry name" value="SIMPL"/>
    <property type="match status" value="1"/>
</dbReference>
<proteinExistence type="predicted"/>